<dbReference type="OrthoDB" id="7391073at2"/>
<evidence type="ECO:0000256" key="1">
    <source>
        <dbReference type="SAM" id="Phobius"/>
    </source>
</evidence>
<keyword evidence="1" id="KW-0472">Membrane</keyword>
<gene>
    <name evidence="2" type="ORF">LK12_06990</name>
</gene>
<feature type="transmembrane region" description="Helical" evidence="1">
    <location>
        <begin position="62"/>
        <end position="92"/>
    </location>
</feature>
<organism evidence="2 3">
    <name type="scientific">Novosphingobium malaysiense</name>
    <dbReference type="NCBI Taxonomy" id="1348853"/>
    <lineage>
        <taxon>Bacteria</taxon>
        <taxon>Pseudomonadati</taxon>
        <taxon>Pseudomonadota</taxon>
        <taxon>Alphaproteobacteria</taxon>
        <taxon>Sphingomonadales</taxon>
        <taxon>Sphingomonadaceae</taxon>
        <taxon>Novosphingobium</taxon>
    </lineage>
</organism>
<dbReference type="RefSeq" id="WP_039281008.1">
    <property type="nucleotide sequence ID" value="NZ_JTDI01000002.1"/>
</dbReference>
<feature type="transmembrane region" description="Helical" evidence="1">
    <location>
        <begin position="201"/>
        <end position="231"/>
    </location>
</feature>
<keyword evidence="1" id="KW-1133">Transmembrane helix</keyword>
<keyword evidence="2" id="KW-0808">Transferase</keyword>
<keyword evidence="3" id="KW-1185">Reference proteome</keyword>
<protein>
    <submittedName>
        <fullName evidence="2">Lipoyltransferase</fullName>
    </submittedName>
</protein>
<keyword evidence="1" id="KW-0812">Transmembrane</keyword>
<evidence type="ECO:0000313" key="3">
    <source>
        <dbReference type="Proteomes" id="UP000031057"/>
    </source>
</evidence>
<evidence type="ECO:0000313" key="2">
    <source>
        <dbReference type="EMBL" id="KHK92522.1"/>
    </source>
</evidence>
<name>A0A0B1ZTS2_9SPHN</name>
<feature type="transmembrane region" description="Helical" evidence="1">
    <location>
        <begin position="151"/>
        <end position="180"/>
    </location>
</feature>
<proteinExistence type="predicted"/>
<comment type="caution">
    <text evidence="2">The sequence shown here is derived from an EMBL/GenBank/DDBJ whole genome shotgun (WGS) entry which is preliminary data.</text>
</comment>
<feature type="transmembrane region" description="Helical" evidence="1">
    <location>
        <begin position="21"/>
        <end position="42"/>
    </location>
</feature>
<accession>A0A0B1ZTS2</accession>
<dbReference type="Proteomes" id="UP000031057">
    <property type="component" value="Unassembled WGS sequence"/>
</dbReference>
<dbReference type="STRING" id="1348853.LK12_06990"/>
<dbReference type="EMBL" id="JTDI01000002">
    <property type="protein sequence ID" value="KHK92522.1"/>
    <property type="molecule type" value="Genomic_DNA"/>
</dbReference>
<sequence>MKFDSNRAWLEAMAAVRANRQVLLAVAGVFFLLPTLLSTVFLTDVQAQIFEAMNSPETVESIFSANLGLFLVFGIGGMLVQSVGYLTVMALLSDRVRPTVGEAISAALRALPTLIGVVLLTMAGTFLASLILALLLGGIVGLILGKGAASALVAITLLAALVYAAAKLSLVIPVVVNEGIGNPLAAMVRSWQLTRHNSLRLFGFFVLLMIAYLAVAFTATVALVGPVALILGEGRALTLYTGVISGAISAITSVVLVAVLAYTHRQLAGPSPDAIAETFE</sequence>
<dbReference type="GO" id="GO:0016740">
    <property type="term" value="F:transferase activity"/>
    <property type="evidence" value="ECO:0007669"/>
    <property type="project" value="UniProtKB-KW"/>
</dbReference>
<feature type="transmembrane region" description="Helical" evidence="1">
    <location>
        <begin position="113"/>
        <end position="145"/>
    </location>
</feature>
<feature type="transmembrane region" description="Helical" evidence="1">
    <location>
        <begin position="237"/>
        <end position="262"/>
    </location>
</feature>
<reference evidence="2 3" key="1">
    <citation type="submission" date="2014-10" db="EMBL/GenBank/DDBJ databases">
        <title>Genome sequence of Novosphingobium malaysiense MUSC 273(T).</title>
        <authorList>
            <person name="Lee L.-H."/>
        </authorList>
    </citation>
    <scope>NUCLEOTIDE SEQUENCE [LARGE SCALE GENOMIC DNA]</scope>
    <source>
        <strain evidence="2 3">MUSC 273</strain>
    </source>
</reference>
<dbReference type="AlphaFoldDB" id="A0A0B1ZTS2"/>